<dbReference type="Proteomes" id="UP000518300">
    <property type="component" value="Unassembled WGS sequence"/>
</dbReference>
<comment type="caution">
    <text evidence="2">The sequence shown here is derived from an EMBL/GenBank/DDBJ whole genome shotgun (WGS) entry which is preliminary data.</text>
</comment>
<evidence type="ECO:0000313" key="2">
    <source>
        <dbReference type="EMBL" id="NMO15074.1"/>
    </source>
</evidence>
<reference evidence="2 3" key="1">
    <citation type="submission" date="2020-04" db="EMBL/GenBank/DDBJ databases">
        <title>Draft genome of Pyxidicoccus fallax type strain.</title>
        <authorList>
            <person name="Whitworth D.E."/>
        </authorList>
    </citation>
    <scope>NUCLEOTIDE SEQUENCE [LARGE SCALE GENOMIC DNA]</scope>
    <source>
        <strain evidence="2 3">DSM 14698</strain>
    </source>
</reference>
<evidence type="ECO:0000256" key="1">
    <source>
        <dbReference type="SAM" id="MobiDB-lite"/>
    </source>
</evidence>
<protein>
    <submittedName>
        <fullName evidence="2">Uncharacterized protein</fullName>
    </submittedName>
</protein>
<gene>
    <name evidence="2" type="ORF">HG543_09420</name>
</gene>
<sequence length="673" mass="73041">MSYAVGWEVYALSAESRDASSRSASTTPRASPGHTKGAAMQPNRSRARLSGLRAIATTLAFICAACSSEPPERPPARAPSLTTSQPPAAQARPSPTREPSLLLSDPAELLILERQGLSFGEQLGAPAEDARSLLASPRYASFVAVIERDLAELSNRDGVALSQFPLDPKRLNYVFNPKWLRSPGARFQLVGVVNRLDMRFSTPKECGQLRLIYRLSLQPNGRPVVRLPMTVNVIRPLPMGPGGSCRVSAQQWRALPANTAERTAAVGRMVSRLPPMSGLETNFQNLHGPATPETDDHAEYVLRSFDVRQERLIPRPLLNTPRADLDPAEKKALADWIVKRFMDIDAGRFVIPDRFLAMRAISASPRGLSRPANRVFGSLFKAEVDSGAFADLPYARAKLVRSPRGLLRRLDGFTCAGCHQSRSVAGFHLPGEERDPDKTFNALAVGVSPHLHEELGWRARMLASVADGTAFAEPRPFPEHPTSAGFYGSHCGLGDPSFADWTCQAGLECRDSHHDEVGFCAPAIRTIGDACENARVVARPGASGDQIVAEPPEVCQEQPPDAIPCFANRYGFPLGFCTVLCAQPGARSGSSVCTLTFASGYEQVCFPLEEPIEDCVRKRGLVAGMMTRACSVDEPCRDDYGCSRYPGSAPGTGACVPPYFLFDFRVDGPKLDR</sequence>
<proteinExistence type="predicted"/>
<feature type="region of interest" description="Disordered" evidence="1">
    <location>
        <begin position="69"/>
        <end position="100"/>
    </location>
</feature>
<feature type="compositionally biased region" description="Low complexity" evidence="1">
    <location>
        <begin position="78"/>
        <end position="94"/>
    </location>
</feature>
<dbReference type="RefSeq" id="WP_169344370.1">
    <property type="nucleotide sequence ID" value="NZ_JABBJJ010000031.1"/>
</dbReference>
<dbReference type="EMBL" id="JABBJJ010000031">
    <property type="protein sequence ID" value="NMO15074.1"/>
    <property type="molecule type" value="Genomic_DNA"/>
</dbReference>
<keyword evidence="3" id="KW-1185">Reference proteome</keyword>
<organism evidence="2 3">
    <name type="scientific">Pyxidicoccus fallax</name>
    <dbReference type="NCBI Taxonomy" id="394095"/>
    <lineage>
        <taxon>Bacteria</taxon>
        <taxon>Pseudomonadati</taxon>
        <taxon>Myxococcota</taxon>
        <taxon>Myxococcia</taxon>
        <taxon>Myxococcales</taxon>
        <taxon>Cystobacterineae</taxon>
        <taxon>Myxococcaceae</taxon>
        <taxon>Pyxidicoccus</taxon>
    </lineage>
</organism>
<feature type="compositionally biased region" description="Low complexity" evidence="1">
    <location>
        <begin position="21"/>
        <end position="31"/>
    </location>
</feature>
<accession>A0A848L909</accession>
<evidence type="ECO:0000313" key="3">
    <source>
        <dbReference type="Proteomes" id="UP000518300"/>
    </source>
</evidence>
<dbReference type="AlphaFoldDB" id="A0A848L909"/>
<name>A0A848L909_9BACT</name>
<feature type="region of interest" description="Disordered" evidence="1">
    <location>
        <begin position="16"/>
        <end position="45"/>
    </location>
</feature>